<sequence length="345" mass="37941">MSEDSTVGTRSGDRGDPALPQHPDVALWRTATRADVDAIHGIFAAADAVDHPSWVTPREEIADTFDLPHIDHARDTLIGFAEDGRAIAAGSSFLHPSRNEKLSVHLAGSVHPDWRRRGIGRELFDWQNTRAEQQVADAAASLAEPLPVELKTYAEAVNAGHQALAAAFGFAPERWFATMVRQRSEVPDVTQPDGVEVVAYSSDREDDAREARNDAFRDHWGSLPSTREGWAKFVGSEFFRADLSRVVLDGDRRIIAFCLVTVNHDDWEARGRSNAYIDLIGVVRDRRRQGLAPLVISRALHAIADADIDEAILDVDTESPTGANTLYSGLGFVAEERSVALVRHL</sequence>
<dbReference type="PROSITE" id="PS51186">
    <property type="entry name" value="GNAT"/>
    <property type="match status" value="2"/>
</dbReference>
<dbReference type="SUPFAM" id="SSF55729">
    <property type="entry name" value="Acyl-CoA N-acyltransferases (Nat)"/>
    <property type="match status" value="2"/>
</dbReference>
<evidence type="ECO:0000313" key="4">
    <source>
        <dbReference type="Proteomes" id="UP001324533"/>
    </source>
</evidence>
<dbReference type="CDD" id="cd04301">
    <property type="entry name" value="NAT_SF"/>
    <property type="match status" value="2"/>
</dbReference>
<dbReference type="InterPro" id="IPR050276">
    <property type="entry name" value="MshD_Acetyltransferase"/>
</dbReference>
<gene>
    <name evidence="3" type="ORF">T9R20_16835</name>
</gene>
<reference evidence="3 4" key="1">
    <citation type="submission" date="2023-06" db="EMBL/GenBank/DDBJ databases">
        <title>Rock-solubilizing bacteria, Microbacterium invictum, promotes re-establishment of vegetation in rocky wasteland by accelerating rock bio-weathering and reshaping soil bacterial community.</title>
        <authorList>
            <person name="Liu C."/>
        </authorList>
    </citation>
    <scope>NUCLEOTIDE SEQUENCE [LARGE SCALE GENOMIC DNA]</scope>
    <source>
        <strain evidence="3 4">X-18</strain>
    </source>
</reference>
<keyword evidence="3" id="KW-0012">Acyltransferase</keyword>
<dbReference type="RefSeq" id="WP_322410486.1">
    <property type="nucleotide sequence ID" value="NZ_CP139779.1"/>
</dbReference>
<protein>
    <submittedName>
        <fullName evidence="3">GNAT family N-acetyltransferase</fullName>
        <ecNumber evidence="3">2.3.1.-</ecNumber>
    </submittedName>
</protein>
<evidence type="ECO:0000259" key="2">
    <source>
        <dbReference type="PROSITE" id="PS51186"/>
    </source>
</evidence>
<feature type="region of interest" description="Disordered" evidence="1">
    <location>
        <begin position="1"/>
        <end position="22"/>
    </location>
</feature>
<dbReference type="InterPro" id="IPR016181">
    <property type="entry name" value="Acyl_CoA_acyltransferase"/>
</dbReference>
<feature type="domain" description="N-acetyltransferase" evidence="2">
    <location>
        <begin position="195"/>
        <end position="345"/>
    </location>
</feature>
<keyword evidence="4" id="KW-1185">Reference proteome</keyword>
<dbReference type="Proteomes" id="UP001324533">
    <property type="component" value="Chromosome"/>
</dbReference>
<dbReference type="PANTHER" id="PTHR43617">
    <property type="entry name" value="L-AMINO ACID N-ACETYLTRANSFERASE"/>
    <property type="match status" value="1"/>
</dbReference>
<evidence type="ECO:0000313" key="3">
    <source>
        <dbReference type="EMBL" id="WQB70339.1"/>
    </source>
</evidence>
<feature type="domain" description="N-acetyltransferase" evidence="2">
    <location>
        <begin position="26"/>
        <end position="193"/>
    </location>
</feature>
<organism evidence="3 4">
    <name type="scientific">Microbacterium invictum</name>
    <dbReference type="NCBI Taxonomy" id="515415"/>
    <lineage>
        <taxon>Bacteria</taxon>
        <taxon>Bacillati</taxon>
        <taxon>Actinomycetota</taxon>
        <taxon>Actinomycetes</taxon>
        <taxon>Micrococcales</taxon>
        <taxon>Microbacteriaceae</taxon>
        <taxon>Microbacterium</taxon>
    </lineage>
</organism>
<dbReference type="Pfam" id="PF00583">
    <property type="entry name" value="Acetyltransf_1"/>
    <property type="match status" value="1"/>
</dbReference>
<dbReference type="Gene3D" id="3.40.630.30">
    <property type="match status" value="1"/>
</dbReference>
<dbReference type="GO" id="GO:0016746">
    <property type="term" value="F:acyltransferase activity"/>
    <property type="evidence" value="ECO:0007669"/>
    <property type="project" value="UniProtKB-KW"/>
</dbReference>
<proteinExistence type="predicted"/>
<keyword evidence="3" id="KW-0808">Transferase</keyword>
<dbReference type="InterPro" id="IPR000182">
    <property type="entry name" value="GNAT_dom"/>
</dbReference>
<dbReference type="EMBL" id="CP139779">
    <property type="protein sequence ID" value="WQB70339.1"/>
    <property type="molecule type" value="Genomic_DNA"/>
</dbReference>
<evidence type="ECO:0000256" key="1">
    <source>
        <dbReference type="SAM" id="MobiDB-lite"/>
    </source>
</evidence>
<dbReference type="EC" id="2.3.1.-" evidence="3"/>
<accession>A0ABZ0VB40</accession>
<name>A0ABZ0VB40_9MICO</name>